<organism evidence="2 3">
    <name type="scientific">Burkholderia ubonensis subsp. mesacidophila</name>
    <dbReference type="NCBI Taxonomy" id="265293"/>
    <lineage>
        <taxon>Bacteria</taxon>
        <taxon>Pseudomonadati</taxon>
        <taxon>Pseudomonadota</taxon>
        <taxon>Betaproteobacteria</taxon>
        <taxon>Burkholderiales</taxon>
        <taxon>Burkholderiaceae</taxon>
        <taxon>Burkholderia</taxon>
        <taxon>Burkholderia cepacia complex</taxon>
    </lineage>
</organism>
<evidence type="ECO:0000313" key="3">
    <source>
        <dbReference type="Proteomes" id="UP000217994"/>
    </source>
</evidence>
<comment type="caution">
    <text evidence="2">The sequence shown here is derived from an EMBL/GenBank/DDBJ whole genome shotgun (WGS) entry which is preliminary data.</text>
</comment>
<evidence type="ECO:0000256" key="1">
    <source>
        <dbReference type="SAM" id="MobiDB-lite"/>
    </source>
</evidence>
<protein>
    <submittedName>
        <fullName evidence="2">Uncharacterized protein</fullName>
    </submittedName>
</protein>
<dbReference type="EMBL" id="MTZU01000063">
    <property type="protein sequence ID" value="PCE30446.1"/>
    <property type="molecule type" value="Genomic_DNA"/>
</dbReference>
<evidence type="ECO:0000313" key="2">
    <source>
        <dbReference type="EMBL" id="PCE30446.1"/>
    </source>
</evidence>
<sequence>DVAGAGTGLTITRRASAFCWRALGIGRRGAGRVSVPAMGLFFVWMNRMRVRSPGQFDARVLVRLWGEGIRAPPFEQELGEAQRTSPQIAMSDSGTHGD</sequence>
<gene>
    <name evidence="2" type="ORF">BZL54_20960</name>
</gene>
<proteinExistence type="predicted"/>
<feature type="non-terminal residue" evidence="2">
    <location>
        <position position="1"/>
    </location>
</feature>
<reference evidence="2 3" key="1">
    <citation type="submission" date="2017-01" db="EMBL/GenBank/DDBJ databases">
        <title>Whole-Genome Shotgun Sequencing of Two beta-Proteobacterial Species in Search of the Bulgecin Biosynthetic Cluster.</title>
        <authorList>
            <person name="Horsman M.E."/>
            <person name="Marous D.R."/>
            <person name="Li R."/>
            <person name="Oliver R.A."/>
            <person name="Byun B."/>
            <person name="Emrich S.J."/>
            <person name="Boggess B."/>
            <person name="Townsend C.A."/>
            <person name="Mobashery S."/>
        </authorList>
    </citation>
    <scope>NUCLEOTIDE SEQUENCE [LARGE SCALE GENOMIC DNA]</scope>
    <source>
        <strain evidence="2 3">ATCC 31433</strain>
    </source>
</reference>
<dbReference type="AlphaFoldDB" id="A0A2A4FDD9"/>
<dbReference type="Proteomes" id="UP000217994">
    <property type="component" value="Unassembled WGS sequence"/>
</dbReference>
<feature type="compositionally biased region" description="Polar residues" evidence="1">
    <location>
        <begin position="82"/>
        <end position="98"/>
    </location>
</feature>
<name>A0A2A4FDD9_9BURK</name>
<accession>A0A2A4FDD9</accession>
<feature type="region of interest" description="Disordered" evidence="1">
    <location>
        <begin position="75"/>
        <end position="98"/>
    </location>
</feature>